<accession>A0ABR3U7U9</accession>
<feature type="region of interest" description="Disordered" evidence="1">
    <location>
        <begin position="1"/>
        <end position="26"/>
    </location>
</feature>
<evidence type="ECO:0008006" key="4">
    <source>
        <dbReference type="Google" id="ProtNLM"/>
    </source>
</evidence>
<dbReference type="RefSeq" id="XP_069303172.1">
    <property type="nucleotide sequence ID" value="XM_069455252.1"/>
</dbReference>
<gene>
    <name evidence="2" type="ORF">ACET3X_009095</name>
</gene>
<dbReference type="GeneID" id="96089417"/>
<keyword evidence="3" id="KW-1185">Reference proteome</keyword>
<evidence type="ECO:0000313" key="3">
    <source>
        <dbReference type="Proteomes" id="UP001578633"/>
    </source>
</evidence>
<sequence length="85" mass="9432">MAARMRTARYDESGVQQLSSGSRRSSPAILSTVVWFGKPPRPVFFATHPNGARAKTKHAAPRTSLFAVRCSLFVVHFASRLQFLL</sequence>
<dbReference type="EMBL" id="JBHGVX010000009">
    <property type="protein sequence ID" value="KAL1792588.1"/>
    <property type="molecule type" value="Genomic_DNA"/>
</dbReference>
<protein>
    <recommendedName>
        <fullName evidence="4">Mating type protein 1-2-1</fullName>
    </recommendedName>
</protein>
<reference evidence="2 3" key="1">
    <citation type="submission" date="2024-09" db="EMBL/GenBank/DDBJ databases">
        <title>T2T genomes of carrot and Alternaria dauci and their utility for understanding host-pathogen interaction during carrot leaf blight disease.</title>
        <authorList>
            <person name="Liu W."/>
            <person name="Xu S."/>
            <person name="Ou C."/>
            <person name="Liu X."/>
            <person name="Zhuang F."/>
            <person name="Deng X.W."/>
        </authorList>
    </citation>
    <scope>NUCLEOTIDE SEQUENCE [LARGE SCALE GENOMIC DNA]</scope>
    <source>
        <strain evidence="2 3">A2016</strain>
    </source>
</reference>
<proteinExistence type="predicted"/>
<name>A0ABR3U7U9_9PLEO</name>
<evidence type="ECO:0000313" key="2">
    <source>
        <dbReference type="EMBL" id="KAL1792588.1"/>
    </source>
</evidence>
<dbReference type="Proteomes" id="UP001578633">
    <property type="component" value="Chromosome 9"/>
</dbReference>
<organism evidence="2 3">
    <name type="scientific">Alternaria dauci</name>
    <dbReference type="NCBI Taxonomy" id="48095"/>
    <lineage>
        <taxon>Eukaryota</taxon>
        <taxon>Fungi</taxon>
        <taxon>Dikarya</taxon>
        <taxon>Ascomycota</taxon>
        <taxon>Pezizomycotina</taxon>
        <taxon>Dothideomycetes</taxon>
        <taxon>Pleosporomycetidae</taxon>
        <taxon>Pleosporales</taxon>
        <taxon>Pleosporineae</taxon>
        <taxon>Pleosporaceae</taxon>
        <taxon>Alternaria</taxon>
        <taxon>Alternaria sect. Porri</taxon>
    </lineage>
</organism>
<feature type="compositionally biased region" description="Polar residues" evidence="1">
    <location>
        <begin position="14"/>
        <end position="26"/>
    </location>
</feature>
<comment type="caution">
    <text evidence="2">The sequence shown here is derived from an EMBL/GenBank/DDBJ whole genome shotgun (WGS) entry which is preliminary data.</text>
</comment>
<evidence type="ECO:0000256" key="1">
    <source>
        <dbReference type="SAM" id="MobiDB-lite"/>
    </source>
</evidence>